<accession>A0A9P5UCN3</accession>
<protein>
    <recommendedName>
        <fullName evidence="2">FHA domain-containing protein</fullName>
    </recommendedName>
</protein>
<feature type="compositionally biased region" description="Low complexity" evidence="1">
    <location>
        <begin position="1"/>
        <end position="18"/>
    </location>
</feature>
<keyword evidence="4" id="KW-1185">Reference proteome</keyword>
<evidence type="ECO:0000313" key="3">
    <source>
        <dbReference type="EMBL" id="KAF9073353.1"/>
    </source>
</evidence>
<sequence length="220" mass="24093">MSSASSSPSPIYSSPSSSDTESQTTASTTILTLSPTQWSLPFAPKYLYLTVGEEPVILGRPKAQIRSQSQQDPYSSDYWDLGFDWFESDNFHTICTPDPNPYASNMFDFTFISKNKLEPELEVPSPNNGLFSTNLASPNSLAFQDSGRIRMDARSGNGAPIVIFIQDLGSSNGTYINGVQLQSHQAKWLNSGDILRLGISLRLEEVNMELTPVIAIVGCP</sequence>
<proteinExistence type="predicted"/>
<dbReference type="PROSITE" id="PS50006">
    <property type="entry name" value="FHA_DOMAIN"/>
    <property type="match status" value="1"/>
</dbReference>
<name>A0A9P5UCN3_9AGAR</name>
<dbReference type="Pfam" id="PF00498">
    <property type="entry name" value="FHA"/>
    <property type="match status" value="1"/>
</dbReference>
<dbReference type="InterPro" id="IPR000253">
    <property type="entry name" value="FHA_dom"/>
</dbReference>
<dbReference type="Gene3D" id="2.60.200.20">
    <property type="match status" value="1"/>
</dbReference>
<evidence type="ECO:0000256" key="1">
    <source>
        <dbReference type="SAM" id="MobiDB-lite"/>
    </source>
</evidence>
<dbReference type="InterPro" id="IPR008984">
    <property type="entry name" value="SMAD_FHA_dom_sf"/>
</dbReference>
<evidence type="ECO:0000313" key="4">
    <source>
        <dbReference type="Proteomes" id="UP000772434"/>
    </source>
</evidence>
<dbReference type="Proteomes" id="UP000772434">
    <property type="component" value="Unassembled WGS sequence"/>
</dbReference>
<comment type="caution">
    <text evidence="3">The sequence shown here is derived from an EMBL/GenBank/DDBJ whole genome shotgun (WGS) entry which is preliminary data.</text>
</comment>
<feature type="region of interest" description="Disordered" evidence="1">
    <location>
        <begin position="1"/>
        <end position="27"/>
    </location>
</feature>
<dbReference type="AlphaFoldDB" id="A0A9P5UCN3"/>
<evidence type="ECO:0000259" key="2">
    <source>
        <dbReference type="PROSITE" id="PS50006"/>
    </source>
</evidence>
<gene>
    <name evidence="3" type="ORF">BDP27DRAFT_1360290</name>
</gene>
<feature type="domain" description="FHA" evidence="2">
    <location>
        <begin position="163"/>
        <end position="181"/>
    </location>
</feature>
<dbReference type="SUPFAM" id="SSF49879">
    <property type="entry name" value="SMAD/FHA domain"/>
    <property type="match status" value="1"/>
</dbReference>
<organism evidence="3 4">
    <name type="scientific">Rhodocollybia butyracea</name>
    <dbReference type="NCBI Taxonomy" id="206335"/>
    <lineage>
        <taxon>Eukaryota</taxon>
        <taxon>Fungi</taxon>
        <taxon>Dikarya</taxon>
        <taxon>Basidiomycota</taxon>
        <taxon>Agaricomycotina</taxon>
        <taxon>Agaricomycetes</taxon>
        <taxon>Agaricomycetidae</taxon>
        <taxon>Agaricales</taxon>
        <taxon>Marasmiineae</taxon>
        <taxon>Omphalotaceae</taxon>
        <taxon>Rhodocollybia</taxon>
    </lineage>
</organism>
<dbReference type="OrthoDB" id="687730at2759"/>
<dbReference type="EMBL" id="JADNRY010000018">
    <property type="protein sequence ID" value="KAF9073353.1"/>
    <property type="molecule type" value="Genomic_DNA"/>
</dbReference>
<reference evidence="3" key="1">
    <citation type="submission" date="2020-11" db="EMBL/GenBank/DDBJ databases">
        <authorList>
            <consortium name="DOE Joint Genome Institute"/>
            <person name="Ahrendt S."/>
            <person name="Riley R."/>
            <person name="Andreopoulos W."/>
            <person name="Labutti K."/>
            <person name="Pangilinan J."/>
            <person name="Ruiz-Duenas F.J."/>
            <person name="Barrasa J.M."/>
            <person name="Sanchez-Garcia M."/>
            <person name="Camarero S."/>
            <person name="Miyauchi S."/>
            <person name="Serrano A."/>
            <person name="Linde D."/>
            <person name="Babiker R."/>
            <person name="Drula E."/>
            <person name="Ayuso-Fernandez I."/>
            <person name="Pacheco R."/>
            <person name="Padilla G."/>
            <person name="Ferreira P."/>
            <person name="Barriuso J."/>
            <person name="Kellner H."/>
            <person name="Castanera R."/>
            <person name="Alfaro M."/>
            <person name="Ramirez L."/>
            <person name="Pisabarro A.G."/>
            <person name="Kuo A."/>
            <person name="Tritt A."/>
            <person name="Lipzen A."/>
            <person name="He G."/>
            <person name="Yan M."/>
            <person name="Ng V."/>
            <person name="Cullen D."/>
            <person name="Martin F."/>
            <person name="Rosso M.-N."/>
            <person name="Henrissat B."/>
            <person name="Hibbett D."/>
            <person name="Martinez A.T."/>
            <person name="Grigoriev I.V."/>
        </authorList>
    </citation>
    <scope>NUCLEOTIDE SEQUENCE</scope>
    <source>
        <strain evidence="3">AH 40177</strain>
    </source>
</reference>